<dbReference type="HOGENOM" id="CLU_2591259_0_0_1"/>
<dbReference type="Proteomes" id="UP000008064">
    <property type="component" value="Unassembled WGS sequence"/>
</dbReference>
<gene>
    <name evidence="1" type="ORF">SERLADRAFT_474978</name>
</gene>
<proteinExistence type="predicted"/>
<reference evidence="1" key="1">
    <citation type="submission" date="2011-04" db="EMBL/GenBank/DDBJ databases">
        <title>Evolution of plant cell wall degrading machinery underlies the functional diversity of forest fungi.</title>
        <authorList>
            <consortium name="US DOE Joint Genome Institute (JGI-PGF)"/>
            <person name="Eastwood D.C."/>
            <person name="Floudas D."/>
            <person name="Binder M."/>
            <person name="Majcherczyk A."/>
            <person name="Schneider P."/>
            <person name="Aerts A."/>
            <person name="Asiegbu F.O."/>
            <person name="Baker S.E."/>
            <person name="Barry K."/>
            <person name="Bendiksby M."/>
            <person name="Blumentritt M."/>
            <person name="Coutinho P.M."/>
            <person name="Cullen D."/>
            <person name="Cullen D."/>
            <person name="Gathman A."/>
            <person name="Goodell B."/>
            <person name="Henrissat B."/>
            <person name="Ihrmark K."/>
            <person name="Kauserud H."/>
            <person name="Kohler A."/>
            <person name="LaButti K."/>
            <person name="Lapidus A."/>
            <person name="Lavin J.L."/>
            <person name="Lee Y.-H."/>
            <person name="Lindquist E."/>
            <person name="Lilly W."/>
            <person name="Lucas S."/>
            <person name="Morin E."/>
            <person name="Murat C."/>
            <person name="Oguiza J.A."/>
            <person name="Park J."/>
            <person name="Pisabarro A.G."/>
            <person name="Riley R."/>
            <person name="Rosling A."/>
            <person name="Salamov A."/>
            <person name="Schmidt O."/>
            <person name="Schmutz J."/>
            <person name="Skrede I."/>
            <person name="Stenlid J."/>
            <person name="Wiebenga A."/>
            <person name="Xie X."/>
            <person name="Kues U."/>
            <person name="Hibbett D.S."/>
            <person name="Hoffmeister D."/>
            <person name="Hogberg N."/>
            <person name="Martin F."/>
            <person name="Grigoriev I.V."/>
            <person name="Watkinson S.C."/>
        </authorList>
    </citation>
    <scope>NUCLEOTIDE SEQUENCE</scope>
    <source>
        <strain evidence="1">S7.9</strain>
    </source>
</reference>
<sequence length="80" mass="9175">MPWRLSINVLLNTSRQKSGNPYWRLRITGQSRTRRYTSSTILYGGRIVNSYTWMSDVYPLAVLMQKSSGECAEVSEEANV</sequence>
<evidence type="ECO:0000313" key="1">
    <source>
        <dbReference type="EMBL" id="EGO21921.1"/>
    </source>
</evidence>
<dbReference type="GeneID" id="18820564"/>
<dbReference type="KEGG" id="sla:SERLADRAFT_474978"/>
<name>F8P5N4_SERL9</name>
<dbReference type="EMBL" id="GL945438">
    <property type="protein sequence ID" value="EGO21921.1"/>
    <property type="molecule type" value="Genomic_DNA"/>
</dbReference>
<dbReference type="AlphaFoldDB" id="F8P5N4"/>
<accession>F8P5N4</accession>
<organism>
    <name type="scientific">Serpula lacrymans var. lacrymans (strain S7.9)</name>
    <name type="common">Dry rot fungus</name>
    <dbReference type="NCBI Taxonomy" id="578457"/>
    <lineage>
        <taxon>Eukaryota</taxon>
        <taxon>Fungi</taxon>
        <taxon>Dikarya</taxon>
        <taxon>Basidiomycota</taxon>
        <taxon>Agaricomycotina</taxon>
        <taxon>Agaricomycetes</taxon>
        <taxon>Agaricomycetidae</taxon>
        <taxon>Boletales</taxon>
        <taxon>Coniophorineae</taxon>
        <taxon>Serpulaceae</taxon>
        <taxon>Serpula</taxon>
    </lineage>
</organism>
<protein>
    <submittedName>
        <fullName evidence="1">Uncharacterized protein</fullName>
    </submittedName>
</protein>
<dbReference type="RefSeq" id="XP_007321707.1">
    <property type="nucleotide sequence ID" value="XM_007321645.1"/>
</dbReference>